<dbReference type="Proteomes" id="UP000784294">
    <property type="component" value="Unassembled WGS sequence"/>
</dbReference>
<sequence length="78" mass="8942">MTPITLPFVTWTLPISRLEFYLISHTVSQYSVLYPLVMPSRLPPFFLAVYDTTLASPSCTPSFRMVSSIQKLTFYSMI</sequence>
<accession>A0A448XE94</accession>
<evidence type="ECO:0000313" key="1">
    <source>
        <dbReference type="EMBL" id="VEL34598.1"/>
    </source>
</evidence>
<comment type="caution">
    <text evidence="1">The sequence shown here is derived from an EMBL/GenBank/DDBJ whole genome shotgun (WGS) entry which is preliminary data.</text>
</comment>
<dbReference type="EMBL" id="CAAALY010247996">
    <property type="protein sequence ID" value="VEL34598.1"/>
    <property type="molecule type" value="Genomic_DNA"/>
</dbReference>
<proteinExistence type="predicted"/>
<reference evidence="1" key="1">
    <citation type="submission" date="2018-11" db="EMBL/GenBank/DDBJ databases">
        <authorList>
            <consortium name="Pathogen Informatics"/>
        </authorList>
    </citation>
    <scope>NUCLEOTIDE SEQUENCE</scope>
</reference>
<organism evidence="1 2">
    <name type="scientific">Protopolystoma xenopodis</name>
    <dbReference type="NCBI Taxonomy" id="117903"/>
    <lineage>
        <taxon>Eukaryota</taxon>
        <taxon>Metazoa</taxon>
        <taxon>Spiralia</taxon>
        <taxon>Lophotrochozoa</taxon>
        <taxon>Platyhelminthes</taxon>
        <taxon>Monogenea</taxon>
        <taxon>Polyopisthocotylea</taxon>
        <taxon>Polystomatidea</taxon>
        <taxon>Polystomatidae</taxon>
        <taxon>Protopolystoma</taxon>
    </lineage>
</organism>
<gene>
    <name evidence="1" type="ORF">PXEA_LOCUS28038</name>
</gene>
<dbReference type="AlphaFoldDB" id="A0A448XE94"/>
<keyword evidence="2" id="KW-1185">Reference proteome</keyword>
<name>A0A448XE94_9PLAT</name>
<protein>
    <submittedName>
        <fullName evidence="1">Uncharacterized protein</fullName>
    </submittedName>
</protein>
<evidence type="ECO:0000313" key="2">
    <source>
        <dbReference type="Proteomes" id="UP000784294"/>
    </source>
</evidence>